<dbReference type="Pfam" id="PF02321">
    <property type="entry name" value="OEP"/>
    <property type="match status" value="2"/>
</dbReference>
<dbReference type="SUPFAM" id="SSF56954">
    <property type="entry name" value="Outer membrane efflux proteins (OEP)"/>
    <property type="match status" value="1"/>
</dbReference>
<keyword evidence="2" id="KW-0812">Transmembrane</keyword>
<dbReference type="InterPro" id="IPR010131">
    <property type="entry name" value="MdtP/NodT-like"/>
</dbReference>
<name>A0A6S7AHQ1_9BURK</name>
<dbReference type="PANTHER" id="PTHR30203">
    <property type="entry name" value="OUTER MEMBRANE CATION EFFLUX PROTEIN"/>
    <property type="match status" value="1"/>
</dbReference>
<dbReference type="RefSeq" id="WP_175170947.1">
    <property type="nucleotide sequence ID" value="NZ_CADIJQ010000008.1"/>
</dbReference>
<reference evidence="4 5" key="1">
    <citation type="submission" date="2020-04" db="EMBL/GenBank/DDBJ databases">
        <authorList>
            <person name="De Canck E."/>
        </authorList>
    </citation>
    <scope>NUCLEOTIDE SEQUENCE [LARGE SCALE GENOMIC DNA]</scope>
    <source>
        <strain evidence="4 5">LMG 3441</strain>
    </source>
</reference>
<sequence length="515" mass="55054">MTRRPYPAKTLSALRAAPAALCVLLAGCVSMAPTYTRPALPVPAAYTPATAPDAAPQATQDAASQATPNAASHAVPHSTPDANAEAAAHIAWQTYFSDPVLHGLIDSALANNRDLRTALLRVEEARALYGIQRADQFPTIGVQAEGTRSRVPGDLNLTGQPQISSQYQAGVGMATWELDFWGRVRSLKDAALQNYLASDAAAQAATLSLITQVADSYLTLRELDERLALTRETIASRAESLRIFRRRFEVGAISKLDLTQVETLWQQARVLGADLEQTRAAQAHALELLVGAPLNLPAHITQLDDNAVMRDLPAGLPSDLLVSRPDIVAAEHQLQAANANIGAARAAFLPSITLTGAFGTASAELDGLFSGGSRAWNFAPSISLPIFDAGRRQSTLDLTEVRRDQAIATYEKSIQSAFRDVSDALTARHWLAEQVEVLRATVAAQSERARLAQLRYEHGASPYLEVLDAQRDLLAAQQTLVQRRRALLSSRVGLYAALGGGTHAAGFTAAAPSTE</sequence>
<accession>A0A6S7AHQ1</accession>
<dbReference type="GO" id="GO:0005886">
    <property type="term" value="C:plasma membrane"/>
    <property type="evidence" value="ECO:0007669"/>
    <property type="project" value="UniProtKB-SubCell"/>
</dbReference>
<evidence type="ECO:0000256" key="1">
    <source>
        <dbReference type="ARBA" id="ARBA00007613"/>
    </source>
</evidence>
<evidence type="ECO:0000313" key="4">
    <source>
        <dbReference type="EMBL" id="CAB3727765.1"/>
    </source>
</evidence>
<proteinExistence type="inferred from homology"/>
<organism evidence="4 5">
    <name type="scientific">Achromobacter kerstersii</name>
    <dbReference type="NCBI Taxonomy" id="1353890"/>
    <lineage>
        <taxon>Bacteria</taxon>
        <taxon>Pseudomonadati</taxon>
        <taxon>Pseudomonadota</taxon>
        <taxon>Betaproteobacteria</taxon>
        <taxon>Burkholderiales</taxon>
        <taxon>Alcaligenaceae</taxon>
        <taxon>Achromobacter</taxon>
    </lineage>
</organism>
<dbReference type="Gene3D" id="2.20.200.10">
    <property type="entry name" value="Outer membrane efflux proteins (OEP)"/>
    <property type="match status" value="1"/>
</dbReference>
<feature type="region of interest" description="Disordered" evidence="3">
    <location>
        <begin position="50"/>
        <end position="82"/>
    </location>
</feature>
<dbReference type="AlphaFoldDB" id="A0A6S7AHQ1"/>
<dbReference type="GO" id="GO:0015562">
    <property type="term" value="F:efflux transmembrane transporter activity"/>
    <property type="evidence" value="ECO:0007669"/>
    <property type="project" value="InterPro"/>
</dbReference>
<gene>
    <name evidence="4" type="primary">oprM_5</name>
    <name evidence="4" type="ORF">LMG3441_04391</name>
</gene>
<dbReference type="InterPro" id="IPR003423">
    <property type="entry name" value="OMP_efflux"/>
</dbReference>
<keyword evidence="2" id="KW-0732">Signal</keyword>
<dbReference type="EMBL" id="CADIJQ010000008">
    <property type="protein sequence ID" value="CAB3727765.1"/>
    <property type="molecule type" value="Genomic_DNA"/>
</dbReference>
<evidence type="ECO:0000256" key="3">
    <source>
        <dbReference type="SAM" id="MobiDB-lite"/>
    </source>
</evidence>
<feature type="signal peptide" evidence="2">
    <location>
        <begin position="1"/>
        <end position="32"/>
    </location>
</feature>
<dbReference type="NCBIfam" id="TIGR01845">
    <property type="entry name" value="outer_NodT"/>
    <property type="match status" value="1"/>
</dbReference>
<keyword evidence="2" id="KW-0564">Palmitate</keyword>
<evidence type="ECO:0000256" key="2">
    <source>
        <dbReference type="RuleBase" id="RU362097"/>
    </source>
</evidence>
<keyword evidence="2" id="KW-0449">Lipoprotein</keyword>
<keyword evidence="2" id="KW-1134">Transmembrane beta strand</keyword>
<dbReference type="Gene3D" id="1.20.1600.10">
    <property type="entry name" value="Outer membrane efflux proteins (OEP)"/>
    <property type="match status" value="1"/>
</dbReference>
<evidence type="ECO:0000313" key="5">
    <source>
        <dbReference type="Proteomes" id="UP000494269"/>
    </source>
</evidence>
<keyword evidence="5" id="KW-1185">Reference proteome</keyword>
<feature type="compositionally biased region" description="Low complexity" evidence="3">
    <location>
        <begin position="50"/>
        <end position="68"/>
    </location>
</feature>
<comment type="subcellular location">
    <subcellularLocation>
        <location evidence="2">Cell membrane</location>
        <topology evidence="2">Lipid-anchor</topology>
    </subcellularLocation>
</comment>
<feature type="chain" id="PRO_5029036644" evidence="2">
    <location>
        <begin position="33"/>
        <end position="515"/>
    </location>
</feature>
<comment type="similarity">
    <text evidence="1 2">Belongs to the outer membrane factor (OMF) (TC 1.B.17) family.</text>
</comment>
<protein>
    <submittedName>
        <fullName evidence="4">Outer membrane protein OprM</fullName>
    </submittedName>
</protein>
<dbReference type="Proteomes" id="UP000494269">
    <property type="component" value="Unassembled WGS sequence"/>
</dbReference>
<dbReference type="PROSITE" id="PS51257">
    <property type="entry name" value="PROKAR_LIPOPROTEIN"/>
    <property type="match status" value="1"/>
</dbReference>
<keyword evidence="2" id="KW-0472">Membrane</keyword>
<dbReference type="PANTHER" id="PTHR30203:SF32">
    <property type="entry name" value="CATION EFFLUX SYSTEM PROTEIN CUSC"/>
    <property type="match status" value="1"/>
</dbReference>